<dbReference type="EMBL" id="MNCJ02000328">
    <property type="protein sequence ID" value="KAF5775288.1"/>
    <property type="molecule type" value="Genomic_DNA"/>
</dbReference>
<name>A0A9K3HDS0_HELAN</name>
<dbReference type="AlphaFoldDB" id="A0A9K3HDS0"/>
<gene>
    <name evidence="1" type="ORF">HanXRQr2_Chr13g0610431</name>
</gene>
<keyword evidence="2" id="KW-1185">Reference proteome</keyword>
<protein>
    <submittedName>
        <fullName evidence="1">Nucleic acid-binding protein</fullName>
    </submittedName>
</protein>
<accession>A0A9K3HDS0</accession>
<dbReference type="Gramene" id="mRNA:HanXRQr2_Chr13g0610431">
    <property type="protein sequence ID" value="mRNA:HanXRQr2_Chr13g0610431"/>
    <property type="gene ID" value="HanXRQr2_Chr13g0610431"/>
</dbReference>
<proteinExistence type="predicted"/>
<dbReference type="InterPro" id="IPR012340">
    <property type="entry name" value="NA-bd_OB-fold"/>
</dbReference>
<evidence type="ECO:0000313" key="1">
    <source>
        <dbReference type="EMBL" id="KAF5775288.1"/>
    </source>
</evidence>
<dbReference type="Gene3D" id="2.40.50.140">
    <property type="entry name" value="Nucleic acid-binding proteins"/>
    <property type="match status" value="1"/>
</dbReference>
<sequence length="157" mass="17289">MASSLSVNTSGIGVGNQMVLADLREGSTGPITVMVCRKWDVTSVNGRYMSTDYVVSDIKGGVMHCTALNNIAHYFFDKLKEGGIYLLKGFIVQSTDRYRILKDSPFVIGLNGSTTVKRVDDASGSFTRYPFLLTAFEDLEPTEGKYFVGMFTLLMLV</sequence>
<dbReference type="PANTHER" id="PTHR47165:SF4">
    <property type="entry name" value="OS03G0429900 PROTEIN"/>
    <property type="match status" value="1"/>
</dbReference>
<dbReference type="SUPFAM" id="SSF50249">
    <property type="entry name" value="Nucleic acid-binding proteins"/>
    <property type="match status" value="1"/>
</dbReference>
<organism evidence="1 2">
    <name type="scientific">Helianthus annuus</name>
    <name type="common">Common sunflower</name>
    <dbReference type="NCBI Taxonomy" id="4232"/>
    <lineage>
        <taxon>Eukaryota</taxon>
        <taxon>Viridiplantae</taxon>
        <taxon>Streptophyta</taxon>
        <taxon>Embryophyta</taxon>
        <taxon>Tracheophyta</taxon>
        <taxon>Spermatophyta</taxon>
        <taxon>Magnoliopsida</taxon>
        <taxon>eudicotyledons</taxon>
        <taxon>Gunneridae</taxon>
        <taxon>Pentapetalae</taxon>
        <taxon>asterids</taxon>
        <taxon>campanulids</taxon>
        <taxon>Asterales</taxon>
        <taxon>Asteraceae</taxon>
        <taxon>Asteroideae</taxon>
        <taxon>Heliantheae alliance</taxon>
        <taxon>Heliantheae</taxon>
        <taxon>Helianthus</taxon>
    </lineage>
</organism>
<evidence type="ECO:0000313" key="2">
    <source>
        <dbReference type="Proteomes" id="UP000215914"/>
    </source>
</evidence>
<comment type="caution">
    <text evidence="1">The sequence shown here is derived from an EMBL/GenBank/DDBJ whole genome shotgun (WGS) entry which is preliminary data.</text>
</comment>
<reference evidence="1" key="1">
    <citation type="journal article" date="2017" name="Nature">
        <title>The sunflower genome provides insights into oil metabolism, flowering and Asterid evolution.</title>
        <authorList>
            <person name="Badouin H."/>
            <person name="Gouzy J."/>
            <person name="Grassa C.J."/>
            <person name="Murat F."/>
            <person name="Staton S.E."/>
            <person name="Cottret L."/>
            <person name="Lelandais-Briere C."/>
            <person name="Owens G.L."/>
            <person name="Carrere S."/>
            <person name="Mayjonade B."/>
            <person name="Legrand L."/>
            <person name="Gill N."/>
            <person name="Kane N.C."/>
            <person name="Bowers J.E."/>
            <person name="Hubner S."/>
            <person name="Bellec A."/>
            <person name="Berard A."/>
            <person name="Berges H."/>
            <person name="Blanchet N."/>
            <person name="Boniface M.C."/>
            <person name="Brunel D."/>
            <person name="Catrice O."/>
            <person name="Chaidir N."/>
            <person name="Claudel C."/>
            <person name="Donnadieu C."/>
            <person name="Faraut T."/>
            <person name="Fievet G."/>
            <person name="Helmstetter N."/>
            <person name="King M."/>
            <person name="Knapp S.J."/>
            <person name="Lai Z."/>
            <person name="Le Paslier M.C."/>
            <person name="Lippi Y."/>
            <person name="Lorenzon L."/>
            <person name="Mandel J.R."/>
            <person name="Marage G."/>
            <person name="Marchand G."/>
            <person name="Marquand E."/>
            <person name="Bret-Mestries E."/>
            <person name="Morien E."/>
            <person name="Nambeesan S."/>
            <person name="Nguyen T."/>
            <person name="Pegot-Espagnet P."/>
            <person name="Pouilly N."/>
            <person name="Raftis F."/>
            <person name="Sallet E."/>
            <person name="Schiex T."/>
            <person name="Thomas J."/>
            <person name="Vandecasteele C."/>
            <person name="Vares D."/>
            <person name="Vear F."/>
            <person name="Vautrin S."/>
            <person name="Crespi M."/>
            <person name="Mangin B."/>
            <person name="Burke J.M."/>
            <person name="Salse J."/>
            <person name="Munos S."/>
            <person name="Vincourt P."/>
            <person name="Rieseberg L.H."/>
            <person name="Langlade N.B."/>
        </authorList>
    </citation>
    <scope>NUCLEOTIDE SEQUENCE</scope>
    <source>
        <tissue evidence="1">Leaves</tissue>
    </source>
</reference>
<dbReference type="Proteomes" id="UP000215914">
    <property type="component" value="Unassembled WGS sequence"/>
</dbReference>
<reference evidence="1" key="2">
    <citation type="submission" date="2020-06" db="EMBL/GenBank/DDBJ databases">
        <title>Helianthus annuus Genome sequencing and assembly Release 2.</title>
        <authorList>
            <person name="Gouzy J."/>
            <person name="Langlade N."/>
            <person name="Munos S."/>
        </authorList>
    </citation>
    <scope>NUCLEOTIDE SEQUENCE</scope>
    <source>
        <tissue evidence="1">Leaves</tissue>
    </source>
</reference>
<dbReference type="PANTHER" id="PTHR47165">
    <property type="entry name" value="OS03G0429900 PROTEIN"/>
    <property type="match status" value="1"/>
</dbReference>